<feature type="region of interest" description="Disordered" evidence="1">
    <location>
        <begin position="1"/>
        <end position="28"/>
    </location>
</feature>
<accession>J7L442</accession>
<dbReference type="KEGG" id="nal:B005_2324"/>
<proteinExistence type="predicted"/>
<dbReference type="STRING" id="1205910.B005_2324"/>
<evidence type="ECO:0000256" key="1">
    <source>
        <dbReference type="SAM" id="MobiDB-lite"/>
    </source>
</evidence>
<dbReference type="HOGENOM" id="CLU_2465916_0_0_11"/>
<dbReference type="PATRIC" id="fig|1205910.3.peg.2187"/>
<sequence length="88" mass="9748">MVDPRPRGPGHEGTRRDEGYQGGESEGFFRKHCSRPLFLSGAALILPPRPRRASTVTGVTPRLSISERSCERGGACFSDRHRDALVRE</sequence>
<organism evidence="2 3">
    <name type="scientific">Nocardiopsis alba (strain ATCC BAA-2165 / BE74)</name>
    <dbReference type="NCBI Taxonomy" id="1205910"/>
    <lineage>
        <taxon>Bacteria</taxon>
        <taxon>Bacillati</taxon>
        <taxon>Actinomycetota</taxon>
        <taxon>Actinomycetes</taxon>
        <taxon>Streptosporangiales</taxon>
        <taxon>Nocardiopsidaceae</taxon>
        <taxon>Nocardiopsis</taxon>
    </lineage>
</organism>
<feature type="compositionally biased region" description="Basic and acidic residues" evidence="1">
    <location>
        <begin position="1"/>
        <end position="19"/>
    </location>
</feature>
<dbReference type="Proteomes" id="UP000003779">
    <property type="component" value="Chromosome"/>
</dbReference>
<name>J7L442_NOCAA</name>
<gene>
    <name evidence="2" type="ordered locus">B005_2324</name>
</gene>
<dbReference type="EMBL" id="CP003788">
    <property type="protein sequence ID" value="AFR08438.1"/>
    <property type="molecule type" value="Genomic_DNA"/>
</dbReference>
<evidence type="ECO:0000313" key="2">
    <source>
        <dbReference type="EMBL" id="AFR08438.1"/>
    </source>
</evidence>
<reference evidence="3" key="2">
    <citation type="submission" date="2012-08" db="EMBL/GenBank/DDBJ databases">
        <title>Whole-genome sequence of Nocardiopsis alba strain ATCC BAA-2165 associated with honeybees.</title>
        <authorList>
            <person name="Qiao J."/>
            <person name="Chen L."/>
            <person name="Li Y."/>
            <person name="Wang J."/>
            <person name="Zhang W."/>
            <person name="Chen S."/>
        </authorList>
    </citation>
    <scope>NUCLEOTIDE SEQUENCE [LARGE SCALE GENOMIC DNA]</scope>
    <source>
        <strain evidence="3">ATCC BAA-2165 / BE74</strain>
    </source>
</reference>
<evidence type="ECO:0000313" key="3">
    <source>
        <dbReference type="Proteomes" id="UP000003779"/>
    </source>
</evidence>
<reference evidence="2 3" key="1">
    <citation type="journal article" date="2012" name="J. Bacteriol.">
        <title>Whole-Genome Sequence of Nocardiopsis alba Strain ATCC BAA-2165, Associated with Honeybees.</title>
        <authorList>
            <person name="Qiao J."/>
            <person name="Chen L."/>
            <person name="Li Y."/>
            <person name="Wang J."/>
            <person name="Zhang W."/>
            <person name="Chen S."/>
        </authorList>
    </citation>
    <scope>NUCLEOTIDE SEQUENCE [LARGE SCALE GENOMIC DNA]</scope>
    <source>
        <strain evidence="3">ATCC BAA-2165 / BE74</strain>
    </source>
</reference>
<dbReference type="AlphaFoldDB" id="J7L442"/>
<protein>
    <submittedName>
        <fullName evidence="2">Uncharacterized protein</fullName>
    </submittedName>
</protein>